<feature type="non-terminal residue" evidence="1">
    <location>
        <position position="25"/>
    </location>
</feature>
<organism evidence="1 2">
    <name type="scientific">Brevibacillus centrosporus</name>
    <dbReference type="NCBI Taxonomy" id="54910"/>
    <lineage>
        <taxon>Bacteria</taxon>
        <taxon>Bacillati</taxon>
        <taxon>Bacillota</taxon>
        <taxon>Bacilli</taxon>
        <taxon>Bacillales</taxon>
        <taxon>Paenibacillaceae</taxon>
        <taxon>Brevibacillus</taxon>
    </lineage>
</organism>
<evidence type="ECO:0000313" key="2">
    <source>
        <dbReference type="Proteomes" id="UP000198915"/>
    </source>
</evidence>
<dbReference type="EMBL" id="FORT01000009">
    <property type="protein sequence ID" value="SFK13039.1"/>
    <property type="molecule type" value="Genomic_DNA"/>
</dbReference>
<evidence type="ECO:0000313" key="1">
    <source>
        <dbReference type="EMBL" id="SFK13039.1"/>
    </source>
</evidence>
<dbReference type="Proteomes" id="UP000198915">
    <property type="component" value="Unassembled WGS sequence"/>
</dbReference>
<accession>A0A1I3X108</accession>
<reference evidence="2" key="1">
    <citation type="submission" date="2016-10" db="EMBL/GenBank/DDBJ databases">
        <authorList>
            <person name="Varghese N."/>
            <person name="Submissions S."/>
        </authorList>
    </citation>
    <scope>NUCLEOTIDE SEQUENCE [LARGE SCALE GENOMIC DNA]</scope>
    <source>
        <strain evidence="2">OK042</strain>
    </source>
</reference>
<protein>
    <submittedName>
        <fullName evidence="1">Uncharacterized protein</fullName>
    </submittedName>
</protein>
<dbReference type="STRING" id="1884381.SAMN05518846_1091"/>
<sequence length="25" mass="3145">MRYDENRKKVMKSELYQGFYDKTIT</sequence>
<proteinExistence type="predicted"/>
<name>A0A1I3X108_9BACL</name>
<dbReference type="AlphaFoldDB" id="A0A1I3X108"/>
<gene>
    <name evidence="1" type="ORF">SAMN05518846_1091</name>
</gene>
<keyword evidence="2" id="KW-1185">Reference proteome</keyword>